<keyword evidence="2" id="KW-0732">Signal</keyword>
<dbReference type="Gene3D" id="2.40.10.10">
    <property type="entry name" value="Trypsin-like serine proteases"/>
    <property type="match status" value="1"/>
</dbReference>
<dbReference type="InterPro" id="IPR009003">
    <property type="entry name" value="Peptidase_S1_PA"/>
</dbReference>
<feature type="chain" id="PRO_5004659725" evidence="2">
    <location>
        <begin position="23"/>
        <end position="222"/>
    </location>
</feature>
<evidence type="ECO:0000256" key="1">
    <source>
        <dbReference type="ARBA" id="ARBA00024195"/>
    </source>
</evidence>
<sequence>MKLLNAISVFVIFTVLNTVINGQNIVYVEKTSHVFNTDFVERCFGALVSPRWVLLRHCISDQTTQIKMYFNVQSNQKLNLNGRGVFTRTTLIGEIKRHENWGLIPLSEAVNFQPITISRAVPSIPSDGFIMSLDYENGKAARIKRLNVRASTCNRGKTDTFCAVDIGQRLRCLMHDTVGPVIFVNKLVGWSSSQNNEVCQEGANQYQFTPLSKVHEWIKSVI</sequence>
<dbReference type="InterPro" id="IPR001254">
    <property type="entry name" value="Trypsin_dom"/>
</dbReference>
<dbReference type="SUPFAM" id="SSF50494">
    <property type="entry name" value="Trypsin-like serine proteases"/>
    <property type="match status" value="1"/>
</dbReference>
<evidence type="ECO:0000313" key="4">
    <source>
        <dbReference type="EMBL" id="JAB56455.1"/>
    </source>
</evidence>
<organism evidence="4">
    <name type="scientific">Corethrella appendiculata</name>
    <dbReference type="NCBI Taxonomy" id="1370023"/>
    <lineage>
        <taxon>Eukaryota</taxon>
        <taxon>Metazoa</taxon>
        <taxon>Ecdysozoa</taxon>
        <taxon>Arthropoda</taxon>
        <taxon>Hexapoda</taxon>
        <taxon>Insecta</taxon>
        <taxon>Pterygota</taxon>
        <taxon>Neoptera</taxon>
        <taxon>Endopterygota</taxon>
        <taxon>Diptera</taxon>
        <taxon>Nematocera</taxon>
        <taxon>Culicoidea</taxon>
        <taxon>Chaoboridae</taxon>
        <taxon>Corethrella</taxon>
    </lineage>
</organism>
<proteinExistence type="evidence at transcript level"/>
<dbReference type="EMBL" id="GANO01003416">
    <property type="protein sequence ID" value="JAB56455.1"/>
    <property type="molecule type" value="mRNA"/>
</dbReference>
<dbReference type="AlphaFoldDB" id="U5EGJ3"/>
<accession>U5EGJ3</accession>
<evidence type="ECO:0000256" key="2">
    <source>
        <dbReference type="SAM" id="SignalP"/>
    </source>
</evidence>
<dbReference type="Pfam" id="PF00089">
    <property type="entry name" value="Trypsin"/>
    <property type="match status" value="1"/>
</dbReference>
<dbReference type="GO" id="GO:0006508">
    <property type="term" value="P:proteolysis"/>
    <property type="evidence" value="ECO:0007669"/>
    <property type="project" value="InterPro"/>
</dbReference>
<comment type="similarity">
    <text evidence="1">Belongs to the peptidase S1 family. CLIP subfamily.</text>
</comment>
<protein>
    <submittedName>
        <fullName evidence="4">Putative secreted protein</fullName>
    </submittedName>
</protein>
<evidence type="ECO:0000259" key="3">
    <source>
        <dbReference type="Pfam" id="PF00089"/>
    </source>
</evidence>
<feature type="signal peptide" evidence="2">
    <location>
        <begin position="1"/>
        <end position="22"/>
    </location>
</feature>
<reference evidence="4" key="1">
    <citation type="journal article" date="2014" name="Insect Biochem. Mol. Biol.">
        <title>An insight into the sialome of the frog biting fly, Corethrella appendiculata.</title>
        <authorList>
            <person name="Ribeiro J.M.C."/>
            <person name="Chagas A.C."/>
            <person name="Pham V.M."/>
            <person name="Lounibos L.P."/>
            <person name="Calvo E."/>
        </authorList>
    </citation>
    <scope>NUCLEOTIDE SEQUENCE</scope>
    <source>
        <tissue evidence="4">Salivary glands</tissue>
    </source>
</reference>
<dbReference type="InterPro" id="IPR043504">
    <property type="entry name" value="Peptidase_S1_PA_chymotrypsin"/>
</dbReference>
<dbReference type="GO" id="GO:0004252">
    <property type="term" value="F:serine-type endopeptidase activity"/>
    <property type="evidence" value="ECO:0007669"/>
    <property type="project" value="InterPro"/>
</dbReference>
<feature type="domain" description="Peptidase S1" evidence="3">
    <location>
        <begin position="41"/>
        <end position="218"/>
    </location>
</feature>
<name>U5EGJ3_9DIPT</name>